<keyword evidence="7" id="KW-0547">Nucleotide-binding</keyword>
<evidence type="ECO:0000313" key="16">
    <source>
        <dbReference type="Proteomes" id="UP000507470"/>
    </source>
</evidence>
<dbReference type="AlphaFoldDB" id="A0A6J8A2L1"/>
<dbReference type="GO" id="GO:0003677">
    <property type="term" value="F:DNA binding"/>
    <property type="evidence" value="ECO:0007669"/>
    <property type="project" value="TreeGrafter"/>
</dbReference>
<organism evidence="15 16">
    <name type="scientific">Mytilus coruscus</name>
    <name type="common">Sea mussel</name>
    <dbReference type="NCBI Taxonomy" id="42192"/>
    <lineage>
        <taxon>Eukaryota</taxon>
        <taxon>Metazoa</taxon>
        <taxon>Spiralia</taxon>
        <taxon>Lophotrochozoa</taxon>
        <taxon>Mollusca</taxon>
        <taxon>Bivalvia</taxon>
        <taxon>Autobranchia</taxon>
        <taxon>Pteriomorphia</taxon>
        <taxon>Mytilida</taxon>
        <taxon>Mytiloidea</taxon>
        <taxon>Mytilidae</taxon>
        <taxon>Mytilinae</taxon>
        <taxon>Mytilus</taxon>
    </lineage>
</organism>
<gene>
    <name evidence="15" type="ORF">MCOR_2999</name>
</gene>
<dbReference type="SUPFAM" id="SSF48173">
    <property type="entry name" value="Cryptochrome/photolyase FAD-binding domain"/>
    <property type="match status" value="1"/>
</dbReference>
<evidence type="ECO:0000256" key="2">
    <source>
        <dbReference type="ARBA" id="ARBA00004556"/>
    </source>
</evidence>
<dbReference type="PANTHER" id="PTHR11455:SF17">
    <property type="entry name" value="CRYPTOCHROME-1"/>
    <property type="match status" value="1"/>
</dbReference>
<evidence type="ECO:0000256" key="9">
    <source>
        <dbReference type="ARBA" id="ARBA00023170"/>
    </source>
</evidence>
<dbReference type="InterPro" id="IPR036155">
    <property type="entry name" value="Crypto/Photolyase_N_sf"/>
</dbReference>
<dbReference type="PROSITE" id="PS51645">
    <property type="entry name" value="PHR_CRY_ALPHA_BETA"/>
    <property type="match status" value="1"/>
</dbReference>
<evidence type="ECO:0000256" key="4">
    <source>
        <dbReference type="ARBA" id="ARBA00021159"/>
    </source>
</evidence>
<dbReference type="InterPro" id="IPR005101">
    <property type="entry name" value="Cryptochr/Photolyase_FAD-bd"/>
</dbReference>
<evidence type="ECO:0000256" key="8">
    <source>
        <dbReference type="ARBA" id="ARBA00022827"/>
    </source>
</evidence>
<dbReference type="InterPro" id="IPR036134">
    <property type="entry name" value="Crypto/Photolyase_FAD-like_sf"/>
</dbReference>
<keyword evidence="10" id="KW-0539">Nucleus</keyword>
<evidence type="ECO:0000256" key="7">
    <source>
        <dbReference type="ARBA" id="ARBA00022741"/>
    </source>
</evidence>
<dbReference type="InterPro" id="IPR006050">
    <property type="entry name" value="DNA_photolyase_N"/>
</dbReference>
<feature type="binding site" evidence="11">
    <location>
        <begin position="311"/>
        <end position="318"/>
    </location>
    <ligand>
        <name>FAD</name>
        <dbReference type="ChEBI" id="CHEBI:57692"/>
    </ligand>
</feature>
<proteinExistence type="inferred from homology"/>
<evidence type="ECO:0000256" key="3">
    <source>
        <dbReference type="ARBA" id="ARBA00005862"/>
    </source>
</evidence>
<sequence>MSKGDAKELNMPPQDFNKRYGNVSVHWFRHGLRLHDNPALLEALKNCTEFYPIFIFDGEVAGTKHVAFNRMRFLIESLEDLDRNLRKFGGRLYVFHGQPVDILTNLFKEWGVTKLTFEQDPEAVWKQRDDAVKELCEKKEIECVERVSHTLYEPMKIIEKNDGMPPLTYSLFNLVASALGDPPRPVSYPVFHNIDLPVYPDHEKKFGIPKPQTVGVFPDCKEQNNRINEWKGGETKALDLLEKRLAIEKKAYEDGYVLPNQYSPDLLGEPMSMSAHLRFGCLSVRRFHWTIHDLFEKVKPKESKPDALTCQLIWREYFYVMSANNINYDKMEGNPICLNIPWYRNDEILKKWEMGQTGYPWIDAIMNQLRHEGWIHHVGRHAVACFLTRGDLWISWVDGLKIFLKYLIDADWSVSAGNWMWVSSSAFEKVLQCPKCFCPVGYGRRMDRTGEYIRRYLPVLKDMPLRYLFEPWKAPLAVQQKAYCIVGKDYPHPIVNHKEASNECASAMNKVIESFKGKEVPHCAPSDDLEVRRFVCLPDFVSTGGSTGDSKNSGMTSPSESPIVESRKMNMSLLGPKAQIHIGAWNVRTMYETSKTAQVIKEMQHYRLDILGVSECHWTGSGKTRTNSGNIILHSGHTDSQKDY</sequence>
<feature type="domain" description="Photolyase/cryptochrome alpha/beta" evidence="14">
    <location>
        <begin position="22"/>
        <end position="151"/>
    </location>
</feature>
<dbReference type="Gene3D" id="3.40.50.620">
    <property type="entry name" value="HUPs"/>
    <property type="match status" value="1"/>
</dbReference>
<evidence type="ECO:0000256" key="12">
    <source>
        <dbReference type="PIRSR" id="PIRSR602081-2"/>
    </source>
</evidence>
<dbReference type="OrthoDB" id="435881at2759"/>
<keyword evidence="8 11" id="KW-0274">FAD</keyword>
<evidence type="ECO:0000256" key="13">
    <source>
        <dbReference type="SAM" id="MobiDB-lite"/>
    </source>
</evidence>
<name>A0A6J8A2L1_MYTCO</name>
<comment type="subcellular location">
    <subcellularLocation>
        <location evidence="2">Cytoplasm</location>
        <location evidence="2">Perinuclear region</location>
    </subcellularLocation>
    <subcellularLocation>
        <location evidence="1">Nucleus</location>
    </subcellularLocation>
</comment>
<evidence type="ECO:0000313" key="15">
    <source>
        <dbReference type="EMBL" id="CAC5360559.1"/>
    </source>
</evidence>
<feature type="site" description="Electron transfer via tryptophanyl radical" evidence="12">
    <location>
        <position position="396"/>
    </location>
</feature>
<keyword evidence="16" id="KW-1185">Reference proteome</keyword>
<dbReference type="FunFam" id="1.10.579.10:FF:000001">
    <property type="entry name" value="Cryptochrome 1"/>
    <property type="match status" value="1"/>
</dbReference>
<dbReference type="Gene3D" id="1.10.579.10">
    <property type="entry name" value="DNA Cyclobutane Dipyrimidine Photolyase, subunit A, domain 3"/>
    <property type="match status" value="1"/>
</dbReference>
<reference evidence="15 16" key="1">
    <citation type="submission" date="2020-06" db="EMBL/GenBank/DDBJ databases">
        <authorList>
            <person name="Li R."/>
            <person name="Bekaert M."/>
        </authorList>
    </citation>
    <scope>NUCLEOTIDE SEQUENCE [LARGE SCALE GENOMIC DNA]</scope>
    <source>
        <strain evidence="16">wild</strain>
    </source>
</reference>
<dbReference type="Pfam" id="PF03441">
    <property type="entry name" value="FAD_binding_7"/>
    <property type="match status" value="1"/>
</dbReference>
<dbReference type="Gene3D" id="1.25.40.80">
    <property type="match status" value="1"/>
</dbReference>
<dbReference type="GO" id="GO:0032922">
    <property type="term" value="P:circadian regulation of gene expression"/>
    <property type="evidence" value="ECO:0007669"/>
    <property type="project" value="TreeGrafter"/>
</dbReference>
<keyword evidence="9" id="KW-0675">Receptor</keyword>
<dbReference type="GO" id="GO:0005634">
    <property type="term" value="C:nucleus"/>
    <property type="evidence" value="ECO:0007669"/>
    <property type="project" value="UniProtKB-SubCell"/>
</dbReference>
<evidence type="ECO:0000256" key="10">
    <source>
        <dbReference type="ARBA" id="ARBA00023242"/>
    </source>
</evidence>
<feature type="site" description="Electron transfer via tryptophanyl radical" evidence="12">
    <location>
        <position position="342"/>
    </location>
</feature>
<dbReference type="PANTHER" id="PTHR11455">
    <property type="entry name" value="CRYPTOCHROME"/>
    <property type="match status" value="1"/>
</dbReference>
<dbReference type="InterPro" id="IPR014729">
    <property type="entry name" value="Rossmann-like_a/b/a_fold"/>
</dbReference>
<evidence type="ECO:0000259" key="14">
    <source>
        <dbReference type="PROSITE" id="PS51645"/>
    </source>
</evidence>
<evidence type="ECO:0000256" key="6">
    <source>
        <dbReference type="ARBA" id="ARBA00022630"/>
    </source>
</evidence>
<protein>
    <recommendedName>
        <fullName evidence="4">Cryptochrome-1</fullName>
    </recommendedName>
</protein>
<dbReference type="GO" id="GO:0045892">
    <property type="term" value="P:negative regulation of DNA-templated transcription"/>
    <property type="evidence" value="ECO:0007669"/>
    <property type="project" value="TreeGrafter"/>
</dbReference>
<dbReference type="SUPFAM" id="SSF52425">
    <property type="entry name" value="Cryptochrome/photolyase, N-terminal domain"/>
    <property type="match status" value="1"/>
</dbReference>
<keyword evidence="5" id="KW-0963">Cytoplasm</keyword>
<feature type="site" description="Electron transfer via tryptophanyl radical" evidence="12">
    <location>
        <position position="419"/>
    </location>
</feature>
<dbReference type="Pfam" id="PF00875">
    <property type="entry name" value="DNA_photolyase"/>
    <property type="match status" value="1"/>
</dbReference>
<feature type="binding site" evidence="11">
    <location>
        <position position="252"/>
    </location>
    <ligand>
        <name>FAD</name>
        <dbReference type="ChEBI" id="CHEBI:57692"/>
    </ligand>
</feature>
<dbReference type="GO" id="GO:0043153">
    <property type="term" value="P:entrainment of circadian clock by photoperiod"/>
    <property type="evidence" value="ECO:0007669"/>
    <property type="project" value="TreeGrafter"/>
</dbReference>
<feature type="region of interest" description="Disordered" evidence="13">
    <location>
        <begin position="544"/>
        <end position="563"/>
    </location>
</feature>
<dbReference type="EMBL" id="CACVKT020000568">
    <property type="protein sequence ID" value="CAC5360559.1"/>
    <property type="molecule type" value="Genomic_DNA"/>
</dbReference>
<comment type="cofactor">
    <cofactor evidence="11">
        <name>FAD</name>
        <dbReference type="ChEBI" id="CHEBI:57692"/>
    </cofactor>
    <text evidence="11">Binds 1 FAD per subunit.</text>
</comment>
<evidence type="ECO:0000256" key="5">
    <source>
        <dbReference type="ARBA" id="ARBA00022490"/>
    </source>
</evidence>
<dbReference type="GO" id="GO:0071949">
    <property type="term" value="F:FAD binding"/>
    <property type="evidence" value="ECO:0007669"/>
    <property type="project" value="TreeGrafter"/>
</dbReference>
<keyword evidence="6 11" id="KW-0285">Flavoprotein</keyword>
<evidence type="ECO:0000256" key="1">
    <source>
        <dbReference type="ARBA" id="ARBA00004123"/>
    </source>
</evidence>
<dbReference type="GO" id="GO:0048471">
    <property type="term" value="C:perinuclear region of cytoplasm"/>
    <property type="evidence" value="ECO:0007669"/>
    <property type="project" value="UniProtKB-SubCell"/>
</dbReference>
<dbReference type="InterPro" id="IPR002081">
    <property type="entry name" value="Cryptochrome/DNA_photolyase_1"/>
</dbReference>
<feature type="compositionally biased region" description="Polar residues" evidence="13">
    <location>
        <begin position="548"/>
        <end position="560"/>
    </location>
</feature>
<accession>A0A6J8A2L1</accession>
<feature type="binding site" evidence="11">
    <location>
        <begin position="409"/>
        <end position="411"/>
    </location>
    <ligand>
        <name>FAD</name>
        <dbReference type="ChEBI" id="CHEBI:57692"/>
    </ligand>
</feature>
<dbReference type="Proteomes" id="UP000507470">
    <property type="component" value="Unassembled WGS sequence"/>
</dbReference>
<evidence type="ECO:0000256" key="11">
    <source>
        <dbReference type="PIRSR" id="PIRSR602081-1"/>
    </source>
</evidence>
<comment type="similarity">
    <text evidence="3">Belongs to the DNA photolyase class-1 family.</text>
</comment>